<dbReference type="Pfam" id="PF01018">
    <property type="entry name" value="GTP1_OBG"/>
    <property type="match status" value="1"/>
</dbReference>
<dbReference type="GO" id="GO:0005525">
    <property type="term" value="F:GTP binding"/>
    <property type="evidence" value="ECO:0007669"/>
    <property type="project" value="UniProtKB-UniRule"/>
</dbReference>
<dbReference type="NCBIfam" id="TIGR02729">
    <property type="entry name" value="Obg_CgtA"/>
    <property type="match status" value="1"/>
</dbReference>
<organism evidence="12 13">
    <name type="scientific">Parapusillimonas granuli</name>
    <dbReference type="NCBI Taxonomy" id="380911"/>
    <lineage>
        <taxon>Bacteria</taxon>
        <taxon>Pseudomonadati</taxon>
        <taxon>Pseudomonadota</taxon>
        <taxon>Betaproteobacteria</taxon>
        <taxon>Burkholderiales</taxon>
        <taxon>Alcaligenaceae</taxon>
        <taxon>Parapusillimonas</taxon>
    </lineage>
</organism>
<evidence type="ECO:0000256" key="2">
    <source>
        <dbReference type="ARBA" id="ARBA00022490"/>
    </source>
</evidence>
<feature type="domain" description="OBG-type G" evidence="10">
    <location>
        <begin position="160"/>
        <end position="336"/>
    </location>
</feature>
<feature type="binding site" evidence="8">
    <location>
        <position position="193"/>
    </location>
    <ligand>
        <name>Mg(2+)</name>
        <dbReference type="ChEBI" id="CHEBI:18420"/>
    </ligand>
</feature>
<dbReference type="Pfam" id="PF01926">
    <property type="entry name" value="MMR_HSR1"/>
    <property type="match status" value="1"/>
</dbReference>
<dbReference type="PIRSF" id="PIRSF002401">
    <property type="entry name" value="GTP_bd_Obg/CgtA"/>
    <property type="match status" value="1"/>
</dbReference>
<dbReference type="GO" id="GO:0005737">
    <property type="term" value="C:cytoplasm"/>
    <property type="evidence" value="ECO:0007669"/>
    <property type="project" value="UniProtKB-SubCell"/>
</dbReference>
<comment type="caution">
    <text evidence="12">The sequence shown here is derived from an EMBL/GenBank/DDBJ whole genome shotgun (WGS) entry which is preliminary data.</text>
</comment>
<dbReference type="HAMAP" id="MF_01454">
    <property type="entry name" value="GTPase_Obg"/>
    <property type="match status" value="1"/>
</dbReference>
<dbReference type="InterPro" id="IPR027417">
    <property type="entry name" value="P-loop_NTPase"/>
</dbReference>
<dbReference type="InterPro" id="IPR045086">
    <property type="entry name" value="OBG_GTPase"/>
</dbReference>
<dbReference type="GO" id="GO:0003924">
    <property type="term" value="F:GTPase activity"/>
    <property type="evidence" value="ECO:0007669"/>
    <property type="project" value="UniProtKB-UniRule"/>
</dbReference>
<keyword evidence="2 8" id="KW-0963">Cytoplasm</keyword>
<keyword evidence="5 8" id="KW-0378">Hydrolase</keyword>
<evidence type="ECO:0000313" key="12">
    <source>
        <dbReference type="EMBL" id="NYT51131.1"/>
    </source>
</evidence>
<keyword evidence="4 8" id="KW-0547">Nucleotide-binding</keyword>
<dbReference type="PANTHER" id="PTHR11702">
    <property type="entry name" value="DEVELOPMENTALLY REGULATED GTP-BINDING PROTEIN-RELATED"/>
    <property type="match status" value="1"/>
</dbReference>
<keyword evidence="7 8" id="KW-0342">GTP-binding</keyword>
<dbReference type="Gene3D" id="2.70.210.12">
    <property type="entry name" value="GTP1/OBG domain"/>
    <property type="match status" value="1"/>
</dbReference>
<dbReference type="InterPro" id="IPR006074">
    <property type="entry name" value="GTP1-OBG_CS"/>
</dbReference>
<feature type="binding site" evidence="8">
    <location>
        <position position="173"/>
    </location>
    <ligand>
        <name>Mg(2+)</name>
        <dbReference type="ChEBI" id="CHEBI:18420"/>
    </ligand>
</feature>
<comment type="similarity">
    <text evidence="1 8">Belongs to the TRAFAC class OBG-HflX-like GTPase superfamily. OBG GTPase family.</text>
</comment>
<reference evidence="12 13" key="1">
    <citation type="submission" date="2020-07" db="EMBL/GenBank/DDBJ databases">
        <title>Taxonomic revisions and descriptions of new bacterial species based on genomic comparisons in the high-G+C-content subgroup of the family Alcaligenaceae.</title>
        <authorList>
            <person name="Szabo A."/>
            <person name="Felfoldi T."/>
        </authorList>
    </citation>
    <scope>NUCLEOTIDE SEQUENCE [LARGE SCALE GENOMIC DNA]</scope>
    <source>
        <strain evidence="12 13">LMG 24012</strain>
    </source>
</reference>
<dbReference type="EC" id="3.6.5.-" evidence="8"/>
<dbReference type="RefSeq" id="WP_180157723.1">
    <property type="nucleotide sequence ID" value="NZ_JACCEM010000010.1"/>
</dbReference>
<evidence type="ECO:0000256" key="6">
    <source>
        <dbReference type="ARBA" id="ARBA00022842"/>
    </source>
</evidence>
<dbReference type="GO" id="GO:0043022">
    <property type="term" value="F:ribosome binding"/>
    <property type="evidence" value="ECO:0007669"/>
    <property type="project" value="UniProtKB-ARBA"/>
</dbReference>
<dbReference type="NCBIfam" id="NF008955">
    <property type="entry name" value="PRK12297.1"/>
    <property type="match status" value="1"/>
</dbReference>
<evidence type="ECO:0000256" key="1">
    <source>
        <dbReference type="ARBA" id="ARBA00007699"/>
    </source>
</evidence>
<feature type="binding site" evidence="8">
    <location>
        <begin position="213"/>
        <end position="216"/>
    </location>
    <ligand>
        <name>GTP</name>
        <dbReference type="ChEBI" id="CHEBI:37565"/>
    </ligand>
</feature>
<dbReference type="CDD" id="cd01898">
    <property type="entry name" value="Obg"/>
    <property type="match status" value="1"/>
</dbReference>
<evidence type="ECO:0000256" key="9">
    <source>
        <dbReference type="SAM" id="MobiDB-lite"/>
    </source>
</evidence>
<dbReference type="SUPFAM" id="SSF82051">
    <property type="entry name" value="Obg GTP-binding protein N-terminal domain"/>
    <property type="match status" value="1"/>
</dbReference>
<dbReference type="Proteomes" id="UP000559809">
    <property type="component" value="Unassembled WGS sequence"/>
</dbReference>
<dbReference type="InterPro" id="IPR036726">
    <property type="entry name" value="GTP1_OBG_dom_sf"/>
</dbReference>
<dbReference type="FunFam" id="2.70.210.12:FF:000001">
    <property type="entry name" value="GTPase Obg"/>
    <property type="match status" value="1"/>
</dbReference>
<evidence type="ECO:0000256" key="5">
    <source>
        <dbReference type="ARBA" id="ARBA00022801"/>
    </source>
</evidence>
<dbReference type="InterPro" id="IPR006073">
    <property type="entry name" value="GTP-bd"/>
</dbReference>
<feature type="region of interest" description="Disordered" evidence="9">
    <location>
        <begin position="341"/>
        <end position="369"/>
    </location>
</feature>
<gene>
    <name evidence="12" type="primary">obgE</name>
    <name evidence="8" type="synonym">obg</name>
    <name evidence="12" type="ORF">H0A72_17595</name>
</gene>
<dbReference type="SUPFAM" id="SSF52540">
    <property type="entry name" value="P-loop containing nucleoside triphosphate hydrolases"/>
    <property type="match status" value="1"/>
</dbReference>
<dbReference type="PROSITE" id="PS00905">
    <property type="entry name" value="GTP1_OBG"/>
    <property type="match status" value="1"/>
</dbReference>
<evidence type="ECO:0000313" key="13">
    <source>
        <dbReference type="Proteomes" id="UP000559809"/>
    </source>
</evidence>
<feature type="binding site" evidence="8">
    <location>
        <begin position="166"/>
        <end position="173"/>
    </location>
    <ligand>
        <name>GTP</name>
        <dbReference type="ChEBI" id="CHEBI:37565"/>
    </ligand>
</feature>
<protein>
    <recommendedName>
        <fullName evidence="8">GTPase Obg</fullName>
        <ecNumber evidence="8">3.6.5.-</ecNumber>
    </recommendedName>
    <alternativeName>
        <fullName evidence="8">GTP-binding protein Obg</fullName>
    </alternativeName>
</protein>
<evidence type="ECO:0000259" key="10">
    <source>
        <dbReference type="PROSITE" id="PS51710"/>
    </source>
</evidence>
<accession>A0A853G940</accession>
<dbReference type="PROSITE" id="PS51883">
    <property type="entry name" value="OBG"/>
    <property type="match status" value="1"/>
</dbReference>
<evidence type="ECO:0000256" key="3">
    <source>
        <dbReference type="ARBA" id="ARBA00022723"/>
    </source>
</evidence>
<dbReference type="Gene3D" id="3.40.50.300">
    <property type="entry name" value="P-loop containing nucleotide triphosphate hydrolases"/>
    <property type="match status" value="1"/>
</dbReference>
<dbReference type="PRINTS" id="PR00326">
    <property type="entry name" value="GTP1OBG"/>
</dbReference>
<dbReference type="PROSITE" id="PS51710">
    <property type="entry name" value="G_OBG"/>
    <property type="match status" value="1"/>
</dbReference>
<dbReference type="NCBIfam" id="NF008956">
    <property type="entry name" value="PRK12299.1"/>
    <property type="match status" value="1"/>
</dbReference>
<keyword evidence="13" id="KW-1185">Reference proteome</keyword>
<dbReference type="InterPro" id="IPR006169">
    <property type="entry name" value="GTP1_OBG_dom"/>
</dbReference>
<dbReference type="InterPro" id="IPR031167">
    <property type="entry name" value="G_OBG"/>
</dbReference>
<dbReference type="EMBL" id="JACCEM010000010">
    <property type="protein sequence ID" value="NYT51131.1"/>
    <property type="molecule type" value="Genomic_DNA"/>
</dbReference>
<evidence type="ECO:0000256" key="4">
    <source>
        <dbReference type="ARBA" id="ARBA00022741"/>
    </source>
</evidence>
<dbReference type="GO" id="GO:0000287">
    <property type="term" value="F:magnesium ion binding"/>
    <property type="evidence" value="ECO:0007669"/>
    <property type="project" value="InterPro"/>
</dbReference>
<comment type="subcellular location">
    <subcellularLocation>
        <location evidence="8">Cytoplasm</location>
    </subcellularLocation>
</comment>
<evidence type="ECO:0000256" key="7">
    <source>
        <dbReference type="ARBA" id="ARBA00023134"/>
    </source>
</evidence>
<dbReference type="PANTHER" id="PTHR11702:SF31">
    <property type="entry name" value="MITOCHONDRIAL RIBOSOME-ASSOCIATED GTPASE 2"/>
    <property type="match status" value="1"/>
</dbReference>
<evidence type="ECO:0000256" key="8">
    <source>
        <dbReference type="HAMAP-Rule" id="MF_01454"/>
    </source>
</evidence>
<comment type="subunit">
    <text evidence="8">Monomer.</text>
</comment>
<proteinExistence type="inferred from homology"/>
<evidence type="ECO:0000259" key="11">
    <source>
        <dbReference type="PROSITE" id="PS51883"/>
    </source>
</evidence>
<feature type="binding site" evidence="8">
    <location>
        <begin position="317"/>
        <end position="319"/>
    </location>
    <ligand>
        <name>GTP</name>
        <dbReference type="ChEBI" id="CHEBI:37565"/>
    </ligand>
</feature>
<dbReference type="AlphaFoldDB" id="A0A853G940"/>
<feature type="binding site" evidence="8">
    <location>
        <begin position="288"/>
        <end position="291"/>
    </location>
    <ligand>
        <name>GTP</name>
        <dbReference type="ChEBI" id="CHEBI:37565"/>
    </ligand>
</feature>
<feature type="domain" description="Obg" evidence="11">
    <location>
        <begin position="1"/>
        <end position="159"/>
    </location>
</feature>
<comment type="function">
    <text evidence="8">An essential GTPase which binds GTP, GDP and possibly (p)ppGpp with moderate affinity, with high nucleotide exchange rates and a fairly low GTP hydrolysis rate. Plays a role in control of the cell cycle, stress response, ribosome biogenesis and in those bacteria that undergo differentiation, in morphogenesis control.</text>
</comment>
<sequence>MKFVDEATIEVIAGKGGNGVASFRREKFIPKGGPDGGDGGRGGSIFAVADRNVNTLVDFRYARLHRAKNGENGRGSDQYGAAAPDITLRVPVGTTIFDAETGEQLFDLDHHNQKVTLAAGGQGGLGNLHFKSSINRAPRQCTPGQEGEQRKLRLELKVLADVGLLGLPNAGKSTLISKVSNARPKIADYPFTTLHPNLGVVRTSPSHSFVIADIPGLIEGASEGAGLGHLFLRHLSRTRVLLHLVDVSSLDPDTDPVERAAADARAIVEELRLYDPALYEKPRWLVLNKLDMVADPAAVKERLCAALNWTGPVFGISALTGEGTQDLIWKLQEWLDAEKAKSHVEQDKADGTYVAEDPRFDDTRSNSES</sequence>
<feature type="binding site" evidence="8">
    <location>
        <begin position="191"/>
        <end position="195"/>
    </location>
    <ligand>
        <name>GTP</name>
        <dbReference type="ChEBI" id="CHEBI:37565"/>
    </ligand>
</feature>
<keyword evidence="6 8" id="KW-0460">Magnesium</keyword>
<dbReference type="InterPro" id="IPR014100">
    <property type="entry name" value="GTP-bd_Obg/CgtA"/>
</dbReference>
<comment type="cofactor">
    <cofactor evidence="8">
        <name>Mg(2+)</name>
        <dbReference type="ChEBI" id="CHEBI:18420"/>
    </cofactor>
</comment>
<name>A0A853G940_9BURK</name>
<keyword evidence="3 8" id="KW-0479">Metal-binding</keyword>
<dbReference type="GO" id="GO:0042254">
    <property type="term" value="P:ribosome biogenesis"/>
    <property type="evidence" value="ECO:0007669"/>
    <property type="project" value="UniProtKB-UniRule"/>
</dbReference>